<reference evidence="1 3" key="1">
    <citation type="journal article" date="2014" name="BMC Genomics">
        <title>Genome sequence of Anopheles sinensis provides insight into genetics basis of mosquito competence for malaria parasites.</title>
        <authorList>
            <person name="Zhou D."/>
            <person name="Zhang D."/>
            <person name="Ding G."/>
            <person name="Shi L."/>
            <person name="Hou Q."/>
            <person name="Ye Y."/>
            <person name="Xu Y."/>
            <person name="Zhou H."/>
            <person name="Xiong C."/>
            <person name="Li S."/>
            <person name="Yu J."/>
            <person name="Hong S."/>
            <person name="Yu X."/>
            <person name="Zou P."/>
            <person name="Chen C."/>
            <person name="Chang X."/>
            <person name="Wang W."/>
            <person name="Lv Y."/>
            <person name="Sun Y."/>
            <person name="Ma L."/>
            <person name="Shen B."/>
            <person name="Zhu C."/>
        </authorList>
    </citation>
    <scope>NUCLEOTIDE SEQUENCE [LARGE SCALE GENOMIC DNA]</scope>
</reference>
<dbReference type="EMBL" id="KE525299">
    <property type="protein sequence ID" value="KFB45140.1"/>
    <property type="molecule type" value="Genomic_DNA"/>
</dbReference>
<gene>
    <name evidence="1" type="ORF">ZHAS_00013094</name>
</gene>
<keyword evidence="3" id="KW-1185">Reference proteome</keyword>
<dbReference type="EMBL" id="ATLV01020340">
    <property type="status" value="NOT_ANNOTATED_CDS"/>
    <property type="molecule type" value="Genomic_DNA"/>
</dbReference>
<protein>
    <submittedName>
        <fullName evidence="1 2">Fimbrial protein</fullName>
    </submittedName>
</protein>
<reference evidence="2" key="2">
    <citation type="submission" date="2020-05" db="UniProtKB">
        <authorList>
            <consortium name="EnsemblMetazoa"/>
        </authorList>
    </citation>
    <scope>IDENTIFICATION</scope>
</reference>
<sequence>MQGNARRAGFKKREKGSNCTLVQDVYLHRQPLEARGTTGRLGADRAADNVDELLEKGNL</sequence>
<proteinExistence type="predicted"/>
<dbReference type="VEuPathDB" id="VectorBase:ASIC013094"/>
<dbReference type="AlphaFoldDB" id="A0A084W4J6"/>
<dbReference type="Proteomes" id="UP000030765">
    <property type="component" value="Unassembled WGS sequence"/>
</dbReference>
<evidence type="ECO:0000313" key="1">
    <source>
        <dbReference type="EMBL" id="KFB45140.1"/>
    </source>
</evidence>
<dbReference type="EnsemblMetazoa" id="ASIC013094-RA">
    <property type="protein sequence ID" value="ASIC013094-PA"/>
    <property type="gene ID" value="ASIC013094"/>
</dbReference>
<name>A0A084W4J6_ANOSI</name>
<accession>A0A084W4J6</accession>
<evidence type="ECO:0000313" key="2">
    <source>
        <dbReference type="EnsemblMetazoa" id="ASIC013094-PA"/>
    </source>
</evidence>
<evidence type="ECO:0000313" key="3">
    <source>
        <dbReference type="Proteomes" id="UP000030765"/>
    </source>
</evidence>
<organism evidence="1">
    <name type="scientific">Anopheles sinensis</name>
    <name type="common">Mosquito</name>
    <dbReference type="NCBI Taxonomy" id="74873"/>
    <lineage>
        <taxon>Eukaryota</taxon>
        <taxon>Metazoa</taxon>
        <taxon>Ecdysozoa</taxon>
        <taxon>Arthropoda</taxon>
        <taxon>Hexapoda</taxon>
        <taxon>Insecta</taxon>
        <taxon>Pterygota</taxon>
        <taxon>Neoptera</taxon>
        <taxon>Endopterygota</taxon>
        <taxon>Diptera</taxon>
        <taxon>Nematocera</taxon>
        <taxon>Culicoidea</taxon>
        <taxon>Culicidae</taxon>
        <taxon>Anophelinae</taxon>
        <taxon>Anopheles</taxon>
    </lineage>
</organism>